<comment type="caution">
    <text evidence="2">The sequence shown here is derived from an EMBL/GenBank/DDBJ whole genome shotgun (WGS) entry which is preliminary data.</text>
</comment>
<protein>
    <submittedName>
        <fullName evidence="2">Uncharacterized protein</fullName>
    </submittedName>
</protein>
<keyword evidence="3" id="KW-1185">Reference proteome</keyword>
<dbReference type="Proteomes" id="UP000824782">
    <property type="component" value="Unassembled WGS sequence"/>
</dbReference>
<gene>
    <name evidence="2" type="ORF">GDO81_018925</name>
</gene>
<feature type="transmembrane region" description="Helical" evidence="1">
    <location>
        <begin position="22"/>
        <end position="42"/>
    </location>
</feature>
<keyword evidence="1" id="KW-0812">Transmembrane</keyword>
<accession>A0AAV6YKZ3</accession>
<reference evidence="2" key="1">
    <citation type="thesis" date="2020" institute="ProQuest LLC" country="789 East Eisenhower Parkway, Ann Arbor, MI, USA">
        <title>Comparative Genomics and Chromosome Evolution.</title>
        <authorList>
            <person name="Mudd A.B."/>
        </authorList>
    </citation>
    <scope>NUCLEOTIDE SEQUENCE</scope>
    <source>
        <strain evidence="2">237g6f4</strain>
        <tissue evidence="2">Blood</tissue>
    </source>
</reference>
<keyword evidence="1" id="KW-0472">Membrane</keyword>
<evidence type="ECO:0000256" key="1">
    <source>
        <dbReference type="SAM" id="Phobius"/>
    </source>
</evidence>
<evidence type="ECO:0000313" key="3">
    <source>
        <dbReference type="Proteomes" id="UP000824782"/>
    </source>
</evidence>
<organism evidence="2 3">
    <name type="scientific">Engystomops pustulosus</name>
    <name type="common">Tungara frog</name>
    <name type="synonym">Physalaemus pustulosus</name>
    <dbReference type="NCBI Taxonomy" id="76066"/>
    <lineage>
        <taxon>Eukaryota</taxon>
        <taxon>Metazoa</taxon>
        <taxon>Chordata</taxon>
        <taxon>Craniata</taxon>
        <taxon>Vertebrata</taxon>
        <taxon>Euteleostomi</taxon>
        <taxon>Amphibia</taxon>
        <taxon>Batrachia</taxon>
        <taxon>Anura</taxon>
        <taxon>Neobatrachia</taxon>
        <taxon>Hyloidea</taxon>
        <taxon>Leptodactylidae</taxon>
        <taxon>Leiuperinae</taxon>
        <taxon>Engystomops</taxon>
    </lineage>
</organism>
<name>A0AAV6YKZ3_ENGPU</name>
<evidence type="ECO:0000313" key="2">
    <source>
        <dbReference type="EMBL" id="KAG8534653.1"/>
    </source>
</evidence>
<keyword evidence="1" id="KW-1133">Transmembrane helix</keyword>
<proteinExistence type="predicted"/>
<dbReference type="EMBL" id="WNYA01096542">
    <property type="protein sequence ID" value="KAG8534653.1"/>
    <property type="molecule type" value="Genomic_DNA"/>
</dbReference>
<dbReference type="AlphaFoldDB" id="A0AAV6YKZ3"/>
<sequence length="91" mass="10583">MHFPPSAYTRVNRFSPFLVEKLGVSAITQVSLYSSIYGIFIIQYRPKVWIHLIQIPYILEYKPSFSTQNLCSKTLTRLILESTKKIKSKLT</sequence>